<name>A0A914CRB1_9BILA</name>
<keyword evidence="2" id="KW-1185">Reference proteome</keyword>
<keyword evidence="1" id="KW-0732">Signal</keyword>
<feature type="signal peptide" evidence="1">
    <location>
        <begin position="1"/>
        <end position="21"/>
    </location>
</feature>
<dbReference type="AlphaFoldDB" id="A0A914CRB1"/>
<evidence type="ECO:0000256" key="1">
    <source>
        <dbReference type="SAM" id="SignalP"/>
    </source>
</evidence>
<proteinExistence type="predicted"/>
<feature type="chain" id="PRO_5037528373" evidence="1">
    <location>
        <begin position="22"/>
        <end position="80"/>
    </location>
</feature>
<evidence type="ECO:0000313" key="2">
    <source>
        <dbReference type="Proteomes" id="UP000887540"/>
    </source>
</evidence>
<dbReference type="PROSITE" id="PS51257">
    <property type="entry name" value="PROKAR_LIPOPROTEIN"/>
    <property type="match status" value="1"/>
</dbReference>
<dbReference type="WBParaSite" id="ACRNAN_scaffold1362.g28446.t1">
    <property type="protein sequence ID" value="ACRNAN_scaffold1362.g28446.t1"/>
    <property type="gene ID" value="ACRNAN_scaffold1362.g28446"/>
</dbReference>
<dbReference type="Proteomes" id="UP000887540">
    <property type="component" value="Unplaced"/>
</dbReference>
<reference evidence="3" key="1">
    <citation type="submission" date="2022-11" db="UniProtKB">
        <authorList>
            <consortium name="WormBaseParasite"/>
        </authorList>
    </citation>
    <scope>IDENTIFICATION</scope>
</reference>
<organism evidence="2 3">
    <name type="scientific">Acrobeloides nanus</name>
    <dbReference type="NCBI Taxonomy" id="290746"/>
    <lineage>
        <taxon>Eukaryota</taxon>
        <taxon>Metazoa</taxon>
        <taxon>Ecdysozoa</taxon>
        <taxon>Nematoda</taxon>
        <taxon>Chromadorea</taxon>
        <taxon>Rhabditida</taxon>
        <taxon>Tylenchina</taxon>
        <taxon>Cephalobomorpha</taxon>
        <taxon>Cephaloboidea</taxon>
        <taxon>Cephalobidae</taxon>
        <taxon>Acrobeloides</taxon>
    </lineage>
</organism>
<evidence type="ECO:0000313" key="3">
    <source>
        <dbReference type="WBParaSite" id="ACRNAN_scaffold1362.g28446.t1"/>
    </source>
</evidence>
<sequence length="80" mass="8576">MNFKLFICAIIFTIFVSFGYACRNAEETQACATALAACGDLCNTGNGEFSTCKKRCIDNFASPICKNAGCPTFNSASFGY</sequence>
<accession>A0A914CRB1</accession>
<protein>
    <submittedName>
        <fullName evidence="3">Uncharacterized protein</fullName>
    </submittedName>
</protein>